<dbReference type="Gene3D" id="2.40.50.140">
    <property type="entry name" value="Nucleic acid-binding proteins"/>
    <property type="match status" value="1"/>
</dbReference>
<feature type="compositionally biased region" description="Low complexity" evidence="12">
    <location>
        <begin position="58"/>
        <end position="70"/>
    </location>
</feature>
<evidence type="ECO:0000256" key="1">
    <source>
        <dbReference type="ARBA" id="ARBA00004123"/>
    </source>
</evidence>
<dbReference type="InterPro" id="IPR033762">
    <property type="entry name" value="MCM_OB"/>
</dbReference>
<evidence type="ECO:0000256" key="11">
    <source>
        <dbReference type="RuleBase" id="RU368062"/>
    </source>
</evidence>
<dbReference type="OMA" id="AFFKCNV"/>
<evidence type="ECO:0000256" key="8">
    <source>
        <dbReference type="ARBA" id="ARBA00023125"/>
    </source>
</evidence>
<dbReference type="GO" id="GO:0042555">
    <property type="term" value="C:MCM complex"/>
    <property type="evidence" value="ECO:0007669"/>
    <property type="project" value="UniProtKB-UniRule"/>
</dbReference>
<dbReference type="KEGG" id="epa:110240936"/>
<dbReference type="InterPro" id="IPR041562">
    <property type="entry name" value="MCM_lid"/>
</dbReference>
<dbReference type="Pfam" id="PF17207">
    <property type="entry name" value="MCM_OB"/>
    <property type="match status" value="1"/>
</dbReference>
<dbReference type="InterPro" id="IPR018525">
    <property type="entry name" value="MCM_CS"/>
</dbReference>
<evidence type="ECO:0000256" key="3">
    <source>
        <dbReference type="ARBA" id="ARBA00022705"/>
    </source>
</evidence>
<dbReference type="EnsemblMetazoa" id="XM_021046755.2">
    <property type="protein sequence ID" value="XP_020902414.1"/>
    <property type="gene ID" value="LOC110240936"/>
</dbReference>
<sequence length="880" mass="98596">MSEPSTPKGRKRSRTATPTSGRSARSSRKSSRGGSPEPIPEETNVVSPPSQRRRIDEASSPLPLAPTSPSGDQQDHDPSLFSSPQQRLGVETSEIDLSSPLNYGTPSSRVAGTPRGGSLAGTPIRHRTDIRSDRRMRQVNIGEQQGSDATEQPTGPTSEAGVAAAAPSLVIWGTDVVVSETKAKFKKFVMEYVDDSGEEMGEDFDPLLPVYMQRLDEIHVLETPFLNIDCCQLKDFDGELYRQLVCYPQEVIPTFDMAVNEIFFEKYPDAQLEHQIQVRTFNVEKTKNMRALNPEDIDTLITISGMVTRTSHIIPEMREAFFKCYVCQSSVRVEIDRGRIAEPTICRHCNTNHSMMLVHNRSLFTDKQIVKLQESPDDMPPGQTPHTIMLYAHNDLVDGVQPGDRVVITGIYRATPIRVNPRQRNVKAVYKTYIDVIHYKKTDKKKLYTNDPDSALVFTQERVDQLKGLSKQPDIYERLSRALAPSIYENEDIKKGILLQLFGGATKDFTSAGRGKFRSEINILLCGDPGTSKSQLLQYVHNLVPRGQYTSGKGSSAVGLTAYVTKDPETRQLVLQTGALVLSDNGICCIDEFDKMNDSTRAILHEVMEQQTLSIAKAGIICQLNARTSILAAANPVRSQWDPKLTTVENIQLPHTLLSRFDLIFLMLDPQDEFFDRRLATHLVSLYYQTQEEEEEEFLDMGILKDYIGYARACISPKLSEEASQALIQVYVEMRKVGSSRGAITAYPRQLESLIRLSEAHARMRLSNIVESVDVEEAKRLHREALKQSATDPKTGLIDVNILTTGLSGSDRKKRMELAKVLKELIQGKGKIANVDYQRTFQEIRDASDAPVSREHYDGALKILQDEDFLIVTGKQIRLM</sequence>
<evidence type="ECO:0000256" key="9">
    <source>
        <dbReference type="ARBA" id="ARBA00023242"/>
    </source>
</evidence>
<dbReference type="SMART" id="SM00350">
    <property type="entry name" value="MCM"/>
    <property type="match status" value="1"/>
</dbReference>
<dbReference type="InterPro" id="IPR027925">
    <property type="entry name" value="MCM_N"/>
</dbReference>
<dbReference type="InterPro" id="IPR003593">
    <property type="entry name" value="AAA+_ATPase"/>
</dbReference>
<keyword evidence="9 11" id="KW-0539">Nucleus</keyword>
<dbReference type="Gene3D" id="3.30.1640.10">
    <property type="entry name" value="mini-chromosome maintenance (MCM) complex, chain A, domain 1"/>
    <property type="match status" value="1"/>
</dbReference>
<evidence type="ECO:0000256" key="4">
    <source>
        <dbReference type="ARBA" id="ARBA00022741"/>
    </source>
</evidence>
<evidence type="ECO:0000256" key="6">
    <source>
        <dbReference type="ARBA" id="ARBA00022806"/>
    </source>
</evidence>
<feature type="domain" description="MCM C-terminal AAA(+) ATPase" evidence="13">
    <location>
        <begin position="475"/>
        <end position="683"/>
    </location>
</feature>
<dbReference type="Pfam" id="PF21128">
    <property type="entry name" value="WHD_MCM4"/>
    <property type="match status" value="1"/>
</dbReference>
<feature type="compositionally biased region" description="Polar residues" evidence="12">
    <location>
        <begin position="141"/>
        <end position="157"/>
    </location>
</feature>
<dbReference type="Gene3D" id="3.40.50.300">
    <property type="entry name" value="P-loop containing nucleotide triphosphate hydrolases"/>
    <property type="match status" value="1"/>
</dbReference>
<evidence type="ECO:0000256" key="7">
    <source>
        <dbReference type="ARBA" id="ARBA00022840"/>
    </source>
</evidence>
<dbReference type="PROSITE" id="PS50051">
    <property type="entry name" value="MCM_2"/>
    <property type="match status" value="1"/>
</dbReference>
<evidence type="ECO:0000256" key="10">
    <source>
        <dbReference type="RuleBase" id="RU004070"/>
    </source>
</evidence>
<dbReference type="SMART" id="SM00382">
    <property type="entry name" value="AAA"/>
    <property type="match status" value="1"/>
</dbReference>
<evidence type="ECO:0000256" key="5">
    <source>
        <dbReference type="ARBA" id="ARBA00022801"/>
    </source>
</evidence>
<dbReference type="Gene3D" id="2.20.28.10">
    <property type="match status" value="1"/>
</dbReference>
<dbReference type="GeneID" id="110240936"/>
<comment type="subunit">
    <text evidence="11">Component of the MCM2-7 complex.</text>
</comment>
<dbReference type="EC" id="3.6.4.12" evidence="11"/>
<dbReference type="CDD" id="cd17755">
    <property type="entry name" value="MCM4"/>
    <property type="match status" value="1"/>
</dbReference>
<keyword evidence="15" id="KW-1185">Reference proteome</keyword>
<dbReference type="InterPro" id="IPR027417">
    <property type="entry name" value="P-loop_NTPase"/>
</dbReference>
<comment type="function">
    <text evidence="11">Acts as component of the MCM2-7 complex (MCM complex) which is the replicative helicase essential for 'once per cell cycle' DNA replication initiation and elongation in eukaryotic cells. The active ATPase sites in the MCM2-7 ring are formed through the interaction surfaces of two neighboring subunits such that a critical structure of a conserved arginine finger motif is provided in trans relative to the ATP-binding site of the Walker A box of the adjacent subunit. The six ATPase active sites, however, are likely to contribute differentially to the complex helicase activity.</text>
</comment>
<dbReference type="GO" id="GO:0005634">
    <property type="term" value="C:nucleus"/>
    <property type="evidence" value="ECO:0007669"/>
    <property type="project" value="UniProtKB-SubCell"/>
</dbReference>
<keyword evidence="6 11" id="KW-0347">Helicase</keyword>
<dbReference type="GO" id="GO:0006271">
    <property type="term" value="P:DNA strand elongation involved in DNA replication"/>
    <property type="evidence" value="ECO:0007669"/>
    <property type="project" value="TreeGrafter"/>
</dbReference>
<feature type="compositionally biased region" description="Basic and acidic residues" evidence="12">
    <location>
        <begin position="126"/>
        <end position="136"/>
    </location>
</feature>
<dbReference type="InterPro" id="IPR012340">
    <property type="entry name" value="NA-bd_OB-fold"/>
</dbReference>
<keyword evidence="8 10" id="KW-0238">DNA-binding</keyword>
<feature type="compositionally biased region" description="Polar residues" evidence="12">
    <location>
        <begin position="95"/>
        <end position="110"/>
    </location>
</feature>
<dbReference type="PANTHER" id="PTHR11630:SF66">
    <property type="entry name" value="DNA REPLICATION LICENSING FACTOR MCM4"/>
    <property type="match status" value="1"/>
</dbReference>
<dbReference type="InterPro" id="IPR031327">
    <property type="entry name" value="MCM"/>
</dbReference>
<dbReference type="FunFam" id="3.40.50.300:FF:000217">
    <property type="entry name" value="DNA helicase"/>
    <property type="match status" value="1"/>
</dbReference>
<dbReference type="SUPFAM" id="SSF52540">
    <property type="entry name" value="P-loop containing nucleoside triphosphate hydrolases"/>
    <property type="match status" value="1"/>
</dbReference>
<evidence type="ECO:0000313" key="14">
    <source>
        <dbReference type="EnsemblMetazoa" id="XP_020902414.1"/>
    </source>
</evidence>
<dbReference type="Pfam" id="PF00493">
    <property type="entry name" value="MCM"/>
    <property type="match status" value="1"/>
</dbReference>
<organism evidence="14 15">
    <name type="scientific">Exaiptasia diaphana</name>
    <name type="common">Tropical sea anemone</name>
    <name type="synonym">Aiptasia pulchella</name>
    <dbReference type="NCBI Taxonomy" id="2652724"/>
    <lineage>
        <taxon>Eukaryota</taxon>
        <taxon>Metazoa</taxon>
        <taxon>Cnidaria</taxon>
        <taxon>Anthozoa</taxon>
        <taxon>Hexacorallia</taxon>
        <taxon>Actiniaria</taxon>
        <taxon>Aiptasiidae</taxon>
        <taxon>Exaiptasia</taxon>
    </lineage>
</organism>
<evidence type="ECO:0000256" key="12">
    <source>
        <dbReference type="SAM" id="MobiDB-lite"/>
    </source>
</evidence>
<protein>
    <recommendedName>
        <fullName evidence="11">DNA replication licensing factor MCM4</fullName>
        <ecNumber evidence="11">3.6.4.12</ecNumber>
    </recommendedName>
</protein>
<dbReference type="PROSITE" id="PS00847">
    <property type="entry name" value="MCM_1"/>
    <property type="match status" value="1"/>
</dbReference>
<dbReference type="GO" id="GO:1902975">
    <property type="term" value="P:mitotic DNA replication initiation"/>
    <property type="evidence" value="ECO:0007669"/>
    <property type="project" value="TreeGrafter"/>
</dbReference>
<dbReference type="OrthoDB" id="10251574at2759"/>
<dbReference type="SUPFAM" id="SSF50249">
    <property type="entry name" value="Nucleic acid-binding proteins"/>
    <property type="match status" value="1"/>
</dbReference>
<dbReference type="Pfam" id="PF17855">
    <property type="entry name" value="MCM_lid"/>
    <property type="match status" value="1"/>
</dbReference>
<evidence type="ECO:0000259" key="13">
    <source>
        <dbReference type="PROSITE" id="PS50051"/>
    </source>
</evidence>
<dbReference type="GO" id="GO:0000727">
    <property type="term" value="P:double-strand break repair via break-induced replication"/>
    <property type="evidence" value="ECO:0007669"/>
    <property type="project" value="TreeGrafter"/>
</dbReference>
<dbReference type="InterPro" id="IPR001208">
    <property type="entry name" value="MCM_dom"/>
</dbReference>
<keyword evidence="4 10" id="KW-0547">Nucleotide-binding</keyword>
<dbReference type="GO" id="GO:0005524">
    <property type="term" value="F:ATP binding"/>
    <property type="evidence" value="ECO:0007669"/>
    <property type="project" value="UniProtKB-UniRule"/>
</dbReference>
<dbReference type="InterPro" id="IPR008047">
    <property type="entry name" value="MCM_4"/>
</dbReference>
<dbReference type="RefSeq" id="XP_020902414.1">
    <property type="nucleotide sequence ID" value="XM_021046755.2"/>
</dbReference>
<dbReference type="FunFam" id="3.30.1640.10:FF:000001">
    <property type="entry name" value="DNA helicase"/>
    <property type="match status" value="1"/>
</dbReference>
<proteinExistence type="inferred from homology"/>
<evidence type="ECO:0000256" key="2">
    <source>
        <dbReference type="ARBA" id="ARBA00008010"/>
    </source>
</evidence>
<keyword evidence="5 11" id="KW-0378">Hydrolase</keyword>
<dbReference type="GO" id="GO:0003697">
    <property type="term" value="F:single-stranded DNA binding"/>
    <property type="evidence" value="ECO:0007669"/>
    <property type="project" value="TreeGrafter"/>
</dbReference>
<dbReference type="FunFam" id="2.20.28.10:FF:000003">
    <property type="entry name" value="DNA helicase"/>
    <property type="match status" value="1"/>
</dbReference>
<comment type="catalytic activity">
    <reaction evidence="11">
        <text>ATP + H2O = ADP + phosphate + H(+)</text>
        <dbReference type="Rhea" id="RHEA:13065"/>
        <dbReference type="ChEBI" id="CHEBI:15377"/>
        <dbReference type="ChEBI" id="CHEBI:15378"/>
        <dbReference type="ChEBI" id="CHEBI:30616"/>
        <dbReference type="ChEBI" id="CHEBI:43474"/>
        <dbReference type="ChEBI" id="CHEBI:456216"/>
        <dbReference type="EC" id="3.6.4.12"/>
    </reaction>
</comment>
<dbReference type="PANTHER" id="PTHR11630">
    <property type="entry name" value="DNA REPLICATION LICENSING FACTOR MCM FAMILY MEMBER"/>
    <property type="match status" value="1"/>
</dbReference>
<name>A0A913XCI5_EXADI</name>
<dbReference type="Proteomes" id="UP000887567">
    <property type="component" value="Unplaced"/>
</dbReference>
<feature type="region of interest" description="Disordered" evidence="12">
    <location>
        <begin position="1"/>
        <end position="161"/>
    </location>
</feature>
<dbReference type="PRINTS" id="PR01657">
    <property type="entry name" value="MCMFAMILY"/>
</dbReference>
<dbReference type="GO" id="GO:0016787">
    <property type="term" value="F:hydrolase activity"/>
    <property type="evidence" value="ECO:0007669"/>
    <property type="project" value="UniProtKB-KW"/>
</dbReference>
<dbReference type="GO" id="GO:0017116">
    <property type="term" value="F:single-stranded DNA helicase activity"/>
    <property type="evidence" value="ECO:0007669"/>
    <property type="project" value="TreeGrafter"/>
</dbReference>
<keyword evidence="3 11" id="KW-0235">DNA replication</keyword>
<dbReference type="PRINTS" id="PR01660">
    <property type="entry name" value="MCMPROTEIN4"/>
</dbReference>
<comment type="subcellular location">
    <subcellularLocation>
        <location evidence="1">Nucleus</location>
    </subcellularLocation>
</comment>
<reference evidence="14" key="1">
    <citation type="submission" date="2022-11" db="UniProtKB">
        <authorList>
            <consortium name="EnsemblMetazoa"/>
        </authorList>
    </citation>
    <scope>IDENTIFICATION</scope>
</reference>
<evidence type="ECO:0000313" key="15">
    <source>
        <dbReference type="Proteomes" id="UP000887567"/>
    </source>
</evidence>
<comment type="similarity">
    <text evidence="2 10">Belongs to the MCM family.</text>
</comment>
<dbReference type="AlphaFoldDB" id="A0A913XCI5"/>
<accession>A0A913XCI5</accession>
<keyword evidence="7 10" id="KW-0067">ATP-binding</keyword>
<dbReference type="Pfam" id="PF14551">
    <property type="entry name" value="MCM_N"/>
    <property type="match status" value="1"/>
</dbReference>